<dbReference type="GO" id="GO:0005730">
    <property type="term" value="C:nucleolus"/>
    <property type="evidence" value="ECO:0007669"/>
    <property type="project" value="UniProtKB-SubCell"/>
</dbReference>
<keyword evidence="8" id="KW-0689">Ribosomal protein</keyword>
<evidence type="ECO:0000259" key="7">
    <source>
        <dbReference type="Pfam" id="PF01138"/>
    </source>
</evidence>
<dbReference type="GO" id="GO:0071035">
    <property type="term" value="P:nuclear polyadenylation-dependent rRNA catabolic process"/>
    <property type="evidence" value="ECO:0007669"/>
    <property type="project" value="TreeGrafter"/>
</dbReference>
<dbReference type="PANTHER" id="PTHR11097:SF8">
    <property type="entry name" value="EXOSOME COMPLEX COMPONENT RRP42"/>
    <property type="match status" value="1"/>
</dbReference>
<dbReference type="GO" id="GO:0034476">
    <property type="term" value="P:U5 snRNA 3'-end processing"/>
    <property type="evidence" value="ECO:0007669"/>
    <property type="project" value="TreeGrafter"/>
</dbReference>
<proteinExistence type="inferred from homology"/>
<dbReference type="Proteomes" id="UP000077266">
    <property type="component" value="Unassembled WGS sequence"/>
</dbReference>
<dbReference type="EMBL" id="KV425887">
    <property type="protein sequence ID" value="KZW02616.1"/>
    <property type="molecule type" value="Genomic_DNA"/>
</dbReference>
<evidence type="ECO:0000313" key="8">
    <source>
        <dbReference type="EMBL" id="KZW02616.1"/>
    </source>
</evidence>
<keyword evidence="4" id="KW-0963">Cytoplasm</keyword>
<dbReference type="GO" id="GO:0016075">
    <property type="term" value="P:rRNA catabolic process"/>
    <property type="evidence" value="ECO:0007669"/>
    <property type="project" value="TreeGrafter"/>
</dbReference>
<keyword evidence="5" id="KW-0271">Exosome</keyword>
<dbReference type="InParanoid" id="A0A165PSS5"/>
<keyword evidence="9" id="KW-1185">Reference proteome</keyword>
<evidence type="ECO:0000256" key="4">
    <source>
        <dbReference type="ARBA" id="ARBA00022490"/>
    </source>
</evidence>
<organism evidence="8 9">
    <name type="scientific">Exidia glandulosa HHB12029</name>
    <dbReference type="NCBI Taxonomy" id="1314781"/>
    <lineage>
        <taxon>Eukaryota</taxon>
        <taxon>Fungi</taxon>
        <taxon>Dikarya</taxon>
        <taxon>Basidiomycota</taxon>
        <taxon>Agaricomycotina</taxon>
        <taxon>Agaricomycetes</taxon>
        <taxon>Auriculariales</taxon>
        <taxon>Exidiaceae</taxon>
        <taxon>Exidia</taxon>
    </lineage>
</organism>
<evidence type="ECO:0000256" key="6">
    <source>
        <dbReference type="ARBA" id="ARBA00042523"/>
    </source>
</evidence>
<feature type="domain" description="Exoribonuclease phosphorolytic" evidence="7">
    <location>
        <begin position="29"/>
        <end position="157"/>
    </location>
</feature>
<dbReference type="GO" id="GO:0034473">
    <property type="term" value="P:U1 snRNA 3'-end processing"/>
    <property type="evidence" value="ECO:0007669"/>
    <property type="project" value="TreeGrafter"/>
</dbReference>
<dbReference type="GO" id="GO:0000177">
    <property type="term" value="C:cytoplasmic exosome (RNase complex)"/>
    <property type="evidence" value="ECO:0007669"/>
    <property type="project" value="TreeGrafter"/>
</dbReference>
<comment type="subcellular location">
    <subcellularLocation>
        <location evidence="1">Cytoplasm</location>
    </subcellularLocation>
    <subcellularLocation>
        <location evidence="2">Nucleus</location>
        <location evidence="2">Nucleolus</location>
    </subcellularLocation>
</comment>
<dbReference type="InterPro" id="IPR050590">
    <property type="entry name" value="Exosome_comp_Rrp42_subfam"/>
</dbReference>
<keyword evidence="8" id="KW-0687">Ribonucleoprotein</keyword>
<dbReference type="FunCoup" id="A0A165PSS5">
    <property type="interactions" value="65"/>
</dbReference>
<dbReference type="InterPro" id="IPR001247">
    <property type="entry name" value="ExoRNase_PH_dom1"/>
</dbReference>
<sequence length="311" mass="33074">MSKAECSYVRQALTASSPVRADGRTLLDYRTVSLARGIIPLANGSARVAIGGTEVLASAKLEVTDSPRASISCNVICPGSAYPNLAPSALDDLAGDYTHVLNATFADASLIPDNLSIIPGKKNWALVLDLVVFSDAGNIYDVLFAAARTALVDTRVPRTSPIEYRAPKGASASSMGPGLGMGFTVKREAPAVDFEIKDTWDEGAQLAGADAWPVCVTLNLVPTVHFLDATLLEEAAAPHRMLFMFSFPKKSEAKLHGMRLLGPGELSMSQIHTLLSDGQNYAQKLAQALDAQLKLQDLSLDTTPSAVYTLR</sequence>
<dbReference type="GO" id="GO:0071028">
    <property type="term" value="P:nuclear mRNA surveillance"/>
    <property type="evidence" value="ECO:0007669"/>
    <property type="project" value="TreeGrafter"/>
</dbReference>
<dbReference type="InterPro" id="IPR036345">
    <property type="entry name" value="ExoRNase_PH_dom2_sf"/>
</dbReference>
<evidence type="ECO:0000256" key="1">
    <source>
        <dbReference type="ARBA" id="ARBA00004496"/>
    </source>
</evidence>
<dbReference type="Pfam" id="PF01138">
    <property type="entry name" value="RNase_PH"/>
    <property type="match status" value="1"/>
</dbReference>
<dbReference type="OrthoDB" id="272245at2759"/>
<dbReference type="GO" id="GO:0000467">
    <property type="term" value="P:exonucleolytic trimming to generate mature 3'-end of 5.8S rRNA from tricistronic rRNA transcript (SSU-rRNA, 5.8S rRNA, LSU-rRNA)"/>
    <property type="evidence" value="ECO:0007669"/>
    <property type="project" value="TreeGrafter"/>
</dbReference>
<dbReference type="Gene3D" id="3.30.230.70">
    <property type="entry name" value="GHMP Kinase, N-terminal domain"/>
    <property type="match status" value="1"/>
</dbReference>
<evidence type="ECO:0000256" key="2">
    <source>
        <dbReference type="ARBA" id="ARBA00004604"/>
    </source>
</evidence>
<name>A0A165PSS5_EXIGL</name>
<protein>
    <recommendedName>
        <fullName evidence="6">Ribosomal RNA-processing protein 42</fullName>
    </recommendedName>
</protein>
<comment type="similarity">
    <text evidence="3">Belongs to the RNase PH family.</text>
</comment>
<dbReference type="STRING" id="1314781.A0A165PSS5"/>
<dbReference type="SUPFAM" id="SSF54211">
    <property type="entry name" value="Ribosomal protein S5 domain 2-like"/>
    <property type="match status" value="1"/>
</dbReference>
<accession>A0A165PSS5</accession>
<dbReference type="GO" id="GO:0071038">
    <property type="term" value="P:TRAMP-dependent tRNA surveillance pathway"/>
    <property type="evidence" value="ECO:0007669"/>
    <property type="project" value="TreeGrafter"/>
</dbReference>
<dbReference type="GO" id="GO:0005840">
    <property type="term" value="C:ribosome"/>
    <property type="evidence" value="ECO:0007669"/>
    <property type="project" value="UniProtKB-KW"/>
</dbReference>
<dbReference type="GO" id="GO:0000176">
    <property type="term" value="C:nuclear exosome (RNase complex)"/>
    <property type="evidence" value="ECO:0007669"/>
    <property type="project" value="TreeGrafter"/>
</dbReference>
<dbReference type="AlphaFoldDB" id="A0A165PSS5"/>
<dbReference type="PANTHER" id="PTHR11097">
    <property type="entry name" value="EXOSOME COMPLEX EXONUCLEASE RIBOSOMAL RNA PROCESSING PROTEIN"/>
    <property type="match status" value="1"/>
</dbReference>
<gene>
    <name evidence="8" type="ORF">EXIGLDRAFT_665146</name>
</gene>
<reference evidence="8 9" key="1">
    <citation type="journal article" date="2016" name="Mol. Biol. Evol.">
        <title>Comparative Genomics of Early-Diverging Mushroom-Forming Fungi Provides Insights into the Origins of Lignocellulose Decay Capabilities.</title>
        <authorList>
            <person name="Nagy L.G."/>
            <person name="Riley R."/>
            <person name="Tritt A."/>
            <person name="Adam C."/>
            <person name="Daum C."/>
            <person name="Floudas D."/>
            <person name="Sun H."/>
            <person name="Yadav J.S."/>
            <person name="Pangilinan J."/>
            <person name="Larsson K.H."/>
            <person name="Matsuura K."/>
            <person name="Barry K."/>
            <person name="Labutti K."/>
            <person name="Kuo R."/>
            <person name="Ohm R.A."/>
            <person name="Bhattacharya S.S."/>
            <person name="Shirouzu T."/>
            <person name="Yoshinaga Y."/>
            <person name="Martin F.M."/>
            <person name="Grigoriev I.V."/>
            <person name="Hibbett D.S."/>
        </authorList>
    </citation>
    <scope>NUCLEOTIDE SEQUENCE [LARGE SCALE GENOMIC DNA]</scope>
    <source>
        <strain evidence="8 9">HHB12029</strain>
    </source>
</reference>
<dbReference type="InterPro" id="IPR020568">
    <property type="entry name" value="Ribosomal_Su5_D2-typ_SF"/>
</dbReference>
<dbReference type="InterPro" id="IPR027408">
    <property type="entry name" value="PNPase/RNase_PH_dom_sf"/>
</dbReference>
<dbReference type="SUPFAM" id="SSF55666">
    <property type="entry name" value="Ribonuclease PH domain 2-like"/>
    <property type="match status" value="1"/>
</dbReference>
<dbReference type="GO" id="GO:0034475">
    <property type="term" value="P:U4 snRNA 3'-end processing"/>
    <property type="evidence" value="ECO:0007669"/>
    <property type="project" value="TreeGrafter"/>
</dbReference>
<evidence type="ECO:0000313" key="9">
    <source>
        <dbReference type="Proteomes" id="UP000077266"/>
    </source>
</evidence>
<evidence type="ECO:0000256" key="5">
    <source>
        <dbReference type="ARBA" id="ARBA00022835"/>
    </source>
</evidence>
<evidence type="ECO:0000256" key="3">
    <source>
        <dbReference type="ARBA" id="ARBA00006678"/>
    </source>
</evidence>
<dbReference type="GO" id="GO:0035925">
    <property type="term" value="F:mRNA 3'-UTR AU-rich region binding"/>
    <property type="evidence" value="ECO:0007669"/>
    <property type="project" value="TreeGrafter"/>
</dbReference>